<dbReference type="InterPro" id="IPR055149">
    <property type="entry name" value="Agl_cat_D2"/>
</dbReference>
<feature type="domain" description="CBM6/CBM35/CBM36-like 1" evidence="2">
    <location>
        <begin position="45"/>
        <end position="200"/>
    </location>
</feature>
<organism evidence="4">
    <name type="scientific">uncultured Sphingomonas sp</name>
    <dbReference type="NCBI Taxonomy" id="158754"/>
    <lineage>
        <taxon>Bacteria</taxon>
        <taxon>Pseudomonadati</taxon>
        <taxon>Pseudomonadota</taxon>
        <taxon>Alphaproteobacteria</taxon>
        <taxon>Sphingomonadales</taxon>
        <taxon>Sphingomonadaceae</taxon>
        <taxon>Sphingomonas</taxon>
        <taxon>environmental samples</taxon>
    </lineage>
</organism>
<gene>
    <name evidence="4" type="ORF">AVDCRST_MAG31-1861</name>
</gene>
<keyword evidence="1" id="KW-0732">Signal</keyword>
<dbReference type="InterPro" id="IPR012334">
    <property type="entry name" value="Pectin_lyas_fold"/>
</dbReference>
<feature type="domain" description="Alpha-1,3-glucanase catalytic" evidence="3">
    <location>
        <begin position="227"/>
        <end position="433"/>
    </location>
</feature>
<proteinExistence type="predicted"/>
<dbReference type="InterPro" id="IPR006626">
    <property type="entry name" value="PbH1"/>
</dbReference>
<dbReference type="EMBL" id="CADCWA010000149">
    <property type="protein sequence ID" value="CAA9525094.1"/>
    <property type="molecule type" value="Genomic_DNA"/>
</dbReference>
<evidence type="ECO:0000313" key="4">
    <source>
        <dbReference type="EMBL" id="CAA9525094.1"/>
    </source>
</evidence>
<dbReference type="Pfam" id="PF22816">
    <property type="entry name" value="CatAgl_D2"/>
    <property type="match status" value="1"/>
</dbReference>
<dbReference type="SMART" id="SM00710">
    <property type="entry name" value="PbH1"/>
    <property type="match status" value="6"/>
</dbReference>
<evidence type="ECO:0000256" key="1">
    <source>
        <dbReference type="SAM" id="SignalP"/>
    </source>
</evidence>
<dbReference type="CDD" id="cd14490">
    <property type="entry name" value="CBM6-CBM35-CBM36_like_1"/>
    <property type="match status" value="1"/>
</dbReference>
<reference evidence="4" key="1">
    <citation type="submission" date="2020-02" db="EMBL/GenBank/DDBJ databases">
        <authorList>
            <person name="Meier V. D."/>
        </authorList>
    </citation>
    <scope>NUCLEOTIDE SEQUENCE</scope>
    <source>
        <strain evidence="4">AVDCRST_MAG31</strain>
    </source>
</reference>
<dbReference type="AlphaFoldDB" id="A0A6J4TJM0"/>
<evidence type="ECO:0000259" key="2">
    <source>
        <dbReference type="Pfam" id="PF22815"/>
    </source>
</evidence>
<dbReference type="SUPFAM" id="SSF51126">
    <property type="entry name" value="Pectin lyase-like"/>
    <property type="match status" value="1"/>
</dbReference>
<name>A0A6J4TJM0_9SPHN</name>
<sequence>MAGRDPRAPLLLAALVAAFPASAQPTRTTVAGLPPAATAGKGAAVPFLTYEAEDGETSGSVLGPDRTFGSLAAEASGRRAVRLDRPGQEVSFVLASPADGLTLRYAIPDSPDGRGLDASLGVYANGRRLTSLPLTSRYGWFYGSYPFTNNPADGRAHHFYDHARVKLAQRLPAGTRLSLRRNAADGVAWVVIDLADLELVPPPGSAPLNALSVAGFGADPSGVASSARAFQAAIARGRRTGRPVWIPPGTYRVDGHLTVDRVTLAGAGHWHSVVRGRGVGFYGRKAPRGSRNVVLRDFAIIGEVTERKDKEPLAAIGGALNNSHIADLWLQHQKVGLWLDGPMDRLTVSRLRILDQAADGLNFHGGVTNSVVEHGFVRNSGDDGLAMWSHRNVNSGNVFRRNTVIAPVLANGIAIYGGRDIRVEDNLVADNLREGGGLHLGARFDATPVQGRFLFRGNSVVRGGVFDTNWRFGVGAFWVYALDRPITGAEVLVQDTELIDSSYPAVHFIGKHPITGVTFDDIAIRGAGTAAFQLQSPGRASIRRVVASGLGGPGVIEDGSGFRLIDAGGNGGLDGRAPLVIPPPPSR</sequence>
<feature type="signal peptide" evidence="1">
    <location>
        <begin position="1"/>
        <end position="23"/>
    </location>
</feature>
<dbReference type="Pfam" id="PF22815">
    <property type="entry name" value="CatAgl_D1"/>
    <property type="match status" value="1"/>
</dbReference>
<dbReference type="Gene3D" id="2.160.20.10">
    <property type="entry name" value="Single-stranded right-handed beta-helix, Pectin lyase-like"/>
    <property type="match status" value="1"/>
</dbReference>
<protein>
    <submittedName>
        <fullName evidence="4">GH87</fullName>
    </submittedName>
</protein>
<dbReference type="InterPro" id="IPR033801">
    <property type="entry name" value="CBM6-CBM35-CBM36-like_1"/>
</dbReference>
<dbReference type="Gene3D" id="2.60.120.260">
    <property type="entry name" value="Galactose-binding domain-like"/>
    <property type="match status" value="1"/>
</dbReference>
<accession>A0A6J4TJM0</accession>
<evidence type="ECO:0000259" key="3">
    <source>
        <dbReference type="Pfam" id="PF22816"/>
    </source>
</evidence>
<dbReference type="RefSeq" id="WP_294170068.1">
    <property type="nucleotide sequence ID" value="NZ_CADCWA010000149.1"/>
</dbReference>
<dbReference type="InterPro" id="IPR011050">
    <property type="entry name" value="Pectin_lyase_fold/virulence"/>
</dbReference>
<feature type="chain" id="PRO_5027098815" evidence="1">
    <location>
        <begin position="24"/>
        <end position="587"/>
    </location>
</feature>